<evidence type="ECO:0000313" key="2">
    <source>
        <dbReference type="EMBL" id="QJA75100.1"/>
    </source>
</evidence>
<gene>
    <name evidence="2" type="ORF">MM415A01868_0002</name>
</gene>
<sequence>MTPADRFKDWIDGLAESWKDRLRGWMASWLGFGIEVFFDVLGKAAAPKLKPFIDTLEKTGRVPPELQPILDELKTPKGEAAAMFANSVGGGLIGGALGRLGDALFGNIASEMNRMNPTVPPGLSQAIDLWRRGTIDDAQLEDLMLVLGIPKETHEWYRELAKFLPSPMDLVSWQAREVFEPEMISKYGLDDEFEALRHEDFRKVGVTPEHELNFWRAHWEHASWNQMVEMLHRGLVTEDDVWEWFRLVEITPYWRDKLIKSAYNVPTRVDVRRFYDLKTIDEARLREIYAAQGYHGKDLDDYVLWTKIYVDLPDLLARWKNGWITLDDVRTGLISAGMKSEAADELIQTKVKSVEPASTAEGKELTKSEIYKGVKQGVISYNEGLDLIMDLDYTKDQADYLLITNVQALTGSPETYMDFKDMTQKYRKAAGLETKPVTEELKAAAAEVVKLTRDVKSLSDTLEAEERTLIKQEVLPGEATAKRDELRVALHRAESALAAAKSHYDSLVAEWRHKGEV</sequence>
<name>A0A6M3JYI5_9ZZZZ</name>
<feature type="coiled-coil region" evidence="1">
    <location>
        <begin position="441"/>
        <end position="468"/>
    </location>
</feature>
<dbReference type="EMBL" id="MT142141">
    <property type="protein sequence ID" value="QJA75100.1"/>
    <property type="molecule type" value="Genomic_DNA"/>
</dbReference>
<accession>A0A6M3JYI5</accession>
<evidence type="ECO:0000256" key="1">
    <source>
        <dbReference type="SAM" id="Coils"/>
    </source>
</evidence>
<proteinExistence type="predicted"/>
<dbReference type="AlphaFoldDB" id="A0A6M3JYI5"/>
<reference evidence="2" key="1">
    <citation type="submission" date="2020-03" db="EMBL/GenBank/DDBJ databases">
        <title>The deep terrestrial virosphere.</title>
        <authorList>
            <person name="Holmfeldt K."/>
            <person name="Nilsson E."/>
            <person name="Simone D."/>
            <person name="Lopez-Fernandez M."/>
            <person name="Wu X."/>
            <person name="de Brujin I."/>
            <person name="Lundin D."/>
            <person name="Andersson A."/>
            <person name="Bertilsson S."/>
            <person name="Dopson M."/>
        </authorList>
    </citation>
    <scope>NUCLEOTIDE SEQUENCE</scope>
    <source>
        <strain evidence="2">MM415A01868</strain>
    </source>
</reference>
<keyword evidence="1" id="KW-0175">Coiled coil</keyword>
<protein>
    <submittedName>
        <fullName evidence="2">Uncharacterized protein</fullName>
    </submittedName>
</protein>
<organism evidence="2">
    <name type="scientific">viral metagenome</name>
    <dbReference type="NCBI Taxonomy" id="1070528"/>
    <lineage>
        <taxon>unclassified sequences</taxon>
        <taxon>metagenomes</taxon>
        <taxon>organismal metagenomes</taxon>
    </lineage>
</organism>